<dbReference type="EC" id="2.7.13.3" evidence="3"/>
<dbReference type="Gene3D" id="6.10.340.10">
    <property type="match status" value="1"/>
</dbReference>
<dbReference type="Pfam" id="PF02518">
    <property type="entry name" value="HATPase_c"/>
    <property type="match status" value="1"/>
</dbReference>
<dbReference type="SUPFAM" id="SSF158472">
    <property type="entry name" value="HAMP domain-like"/>
    <property type="match status" value="1"/>
</dbReference>
<reference evidence="15" key="2">
    <citation type="submission" date="2016-03" db="EMBL/GenBank/DDBJ databases">
        <title>Streptococcus antelopensis sp. nov., isolated from the feces of the Tibetan antelope (Pantholops hodgsonii) in Hoh Xil National Nature Reserve, Qinghai, China.</title>
        <authorList>
            <person name="Bai X."/>
        </authorList>
    </citation>
    <scope>NUCLEOTIDE SEQUENCE [LARGE SCALE GENOMIC DNA]</scope>
    <source>
        <strain evidence="15">TA 26</strain>
    </source>
</reference>
<dbReference type="InterPro" id="IPR003660">
    <property type="entry name" value="HAMP_dom"/>
</dbReference>
<evidence type="ECO:0000259" key="13">
    <source>
        <dbReference type="PROSITE" id="PS50885"/>
    </source>
</evidence>
<evidence type="ECO:0000256" key="5">
    <source>
        <dbReference type="ARBA" id="ARBA00022679"/>
    </source>
</evidence>
<dbReference type="SUPFAM" id="SSF55874">
    <property type="entry name" value="ATPase domain of HSP90 chaperone/DNA topoisomerase II/histidine kinase"/>
    <property type="match status" value="1"/>
</dbReference>
<keyword evidence="7 14" id="KW-0418">Kinase</keyword>
<dbReference type="Proteomes" id="UP000077317">
    <property type="component" value="Chromosome"/>
</dbReference>
<evidence type="ECO:0000256" key="10">
    <source>
        <dbReference type="ARBA" id="ARBA00023136"/>
    </source>
</evidence>
<feature type="transmembrane region" description="Helical" evidence="11">
    <location>
        <begin position="163"/>
        <end position="186"/>
    </location>
</feature>
<dbReference type="EMBL" id="CP014699">
    <property type="protein sequence ID" value="AND80117.1"/>
    <property type="molecule type" value="Genomic_DNA"/>
</dbReference>
<dbReference type="PROSITE" id="PS50885">
    <property type="entry name" value="HAMP"/>
    <property type="match status" value="1"/>
</dbReference>
<evidence type="ECO:0000313" key="15">
    <source>
        <dbReference type="Proteomes" id="UP000077317"/>
    </source>
</evidence>
<proteinExistence type="predicted"/>
<evidence type="ECO:0000256" key="1">
    <source>
        <dbReference type="ARBA" id="ARBA00000085"/>
    </source>
</evidence>
<dbReference type="AlphaFoldDB" id="A0A172Q9M0"/>
<evidence type="ECO:0000256" key="3">
    <source>
        <dbReference type="ARBA" id="ARBA00012438"/>
    </source>
</evidence>
<evidence type="ECO:0000256" key="11">
    <source>
        <dbReference type="SAM" id="Phobius"/>
    </source>
</evidence>
<dbReference type="SMART" id="SM00388">
    <property type="entry name" value="HisKA"/>
    <property type="match status" value="1"/>
</dbReference>
<dbReference type="KEGG" id="spat:A0O21_08950"/>
<evidence type="ECO:0000313" key="14">
    <source>
        <dbReference type="EMBL" id="AND80117.1"/>
    </source>
</evidence>
<dbReference type="OrthoDB" id="84942at2"/>
<dbReference type="Gene3D" id="3.30.565.10">
    <property type="entry name" value="Histidine kinase-like ATPase, C-terminal domain"/>
    <property type="match status" value="1"/>
</dbReference>
<comment type="catalytic activity">
    <reaction evidence="1">
        <text>ATP + protein L-histidine = ADP + protein N-phospho-L-histidine.</text>
        <dbReference type="EC" id="2.7.13.3"/>
    </reaction>
</comment>
<dbReference type="InterPro" id="IPR050398">
    <property type="entry name" value="HssS/ArlS-like"/>
</dbReference>
<sequence length="489" mass="54814">MKKESLVADFRMTITQIAAATIAATLITWGLAAALFLLEQNRTIYPANYYERQIPAIDRYVRRENINLLSKEKKTGLKPVIKGAGITYQVVDGNASVLYGTNTDPIFSSETDMINHLNTTSIYKRTNTYLHVIPIVSQKGQIKGAVALIYRVKMTSADSGGQWVLGLIAAALFSPVVYIVLFTMLFSKLFIKRINRPLQLLKEAAEKIKNKDLNFEISYYSENELGRLCTAFSEMQQELKASLSAQWEMEQGRVEMVEALAHDLKTPISIVLAYTESLMDGGYTDSKRICRYLSVIEENAKKCSHLVQQIEETSESVQIENELNLVSTDLHDFLAKKVKGYELQAREKDISIVLCDTDCLHHSYLLDTDKLERIFDNIVSNSLRYTPAKGKIFISVLADQATIRYQICDTGCGFSKKDLVHATERFYRGDGSRNSRGSHSGLGLHTVKQLVHQLGGDIELSNGKAGGACLQFSQKNFGNRLKRACHHGE</sequence>
<keyword evidence="4" id="KW-0597">Phosphoprotein</keyword>
<evidence type="ECO:0000259" key="12">
    <source>
        <dbReference type="PROSITE" id="PS50109"/>
    </source>
</evidence>
<dbReference type="PANTHER" id="PTHR45528">
    <property type="entry name" value="SENSOR HISTIDINE KINASE CPXA"/>
    <property type="match status" value="1"/>
</dbReference>
<keyword evidence="8 11" id="KW-1133">Transmembrane helix</keyword>
<dbReference type="GO" id="GO:0005886">
    <property type="term" value="C:plasma membrane"/>
    <property type="evidence" value="ECO:0007669"/>
    <property type="project" value="TreeGrafter"/>
</dbReference>
<evidence type="ECO:0000256" key="9">
    <source>
        <dbReference type="ARBA" id="ARBA00023012"/>
    </source>
</evidence>
<dbReference type="InterPro" id="IPR036890">
    <property type="entry name" value="HATPase_C_sf"/>
</dbReference>
<feature type="transmembrane region" description="Helical" evidence="11">
    <location>
        <begin position="12"/>
        <end position="38"/>
    </location>
</feature>
<dbReference type="InterPro" id="IPR005467">
    <property type="entry name" value="His_kinase_dom"/>
</dbReference>
<dbReference type="STRING" id="1811193.A0O21_08950"/>
<dbReference type="InterPro" id="IPR036097">
    <property type="entry name" value="HisK_dim/P_sf"/>
</dbReference>
<comment type="subcellular location">
    <subcellularLocation>
        <location evidence="2">Membrane</location>
        <topology evidence="2">Multi-pass membrane protein</topology>
    </subcellularLocation>
</comment>
<keyword evidence="9" id="KW-0902">Two-component regulatory system</keyword>
<evidence type="ECO:0000256" key="4">
    <source>
        <dbReference type="ARBA" id="ARBA00022553"/>
    </source>
</evidence>
<keyword evidence="10 11" id="KW-0472">Membrane</keyword>
<dbReference type="PANTHER" id="PTHR45528:SF8">
    <property type="entry name" value="HISTIDINE KINASE"/>
    <property type="match status" value="1"/>
</dbReference>
<organism evidence="14 15">
    <name type="scientific">Streptococcus pantholopis</name>
    <dbReference type="NCBI Taxonomy" id="1811193"/>
    <lineage>
        <taxon>Bacteria</taxon>
        <taxon>Bacillati</taxon>
        <taxon>Bacillota</taxon>
        <taxon>Bacilli</taxon>
        <taxon>Lactobacillales</taxon>
        <taxon>Streptococcaceae</taxon>
        <taxon>Streptococcus</taxon>
    </lineage>
</organism>
<keyword evidence="6 11" id="KW-0812">Transmembrane</keyword>
<dbReference type="SUPFAM" id="SSF47384">
    <property type="entry name" value="Homodimeric domain of signal transducing histidine kinase"/>
    <property type="match status" value="1"/>
</dbReference>
<accession>A0A172Q9M0</accession>
<gene>
    <name evidence="14" type="ORF">A0O21_08950</name>
</gene>
<dbReference type="SMART" id="SM00387">
    <property type="entry name" value="HATPase_c"/>
    <property type="match status" value="1"/>
</dbReference>
<evidence type="ECO:0000256" key="2">
    <source>
        <dbReference type="ARBA" id="ARBA00004141"/>
    </source>
</evidence>
<dbReference type="CDD" id="cd06225">
    <property type="entry name" value="HAMP"/>
    <property type="match status" value="1"/>
</dbReference>
<protein>
    <recommendedName>
        <fullName evidence="3">histidine kinase</fullName>
        <ecNumber evidence="3">2.7.13.3</ecNumber>
    </recommendedName>
</protein>
<dbReference type="PROSITE" id="PS50109">
    <property type="entry name" value="HIS_KIN"/>
    <property type="match status" value="1"/>
</dbReference>
<dbReference type="SMART" id="SM00304">
    <property type="entry name" value="HAMP"/>
    <property type="match status" value="1"/>
</dbReference>
<dbReference type="RefSeq" id="WP_067064419.1">
    <property type="nucleotide sequence ID" value="NZ_CP014699.1"/>
</dbReference>
<name>A0A172Q9M0_9STRE</name>
<evidence type="ECO:0000256" key="7">
    <source>
        <dbReference type="ARBA" id="ARBA00022777"/>
    </source>
</evidence>
<reference evidence="14 15" key="1">
    <citation type="journal article" date="2016" name="Int. J. Syst. Evol. Microbiol.">
        <title>Streptococcuspantholopis sp. nov., isolated from faeces of the Tibetan antelope (Pantholops hodgsonii).</title>
        <authorList>
            <person name="Bai X."/>
            <person name="Xiong Y."/>
            <person name="Lu S."/>
            <person name="Jin D."/>
            <person name="Lai X."/>
            <person name="Yang J."/>
            <person name="Niu L."/>
            <person name="Hu S."/>
            <person name="Meng X."/>
            <person name="Pu J."/>
            <person name="Ye C."/>
            <person name="Xu J."/>
        </authorList>
    </citation>
    <scope>NUCLEOTIDE SEQUENCE [LARGE SCALE GENOMIC DNA]</scope>
    <source>
        <strain evidence="14 15">TA 26</strain>
    </source>
</reference>
<dbReference type="Pfam" id="PF00672">
    <property type="entry name" value="HAMP"/>
    <property type="match status" value="1"/>
</dbReference>
<dbReference type="InterPro" id="IPR003594">
    <property type="entry name" value="HATPase_dom"/>
</dbReference>
<dbReference type="Gene3D" id="1.10.287.130">
    <property type="match status" value="1"/>
</dbReference>
<keyword evidence="15" id="KW-1185">Reference proteome</keyword>
<evidence type="ECO:0000256" key="8">
    <source>
        <dbReference type="ARBA" id="ARBA00022989"/>
    </source>
</evidence>
<dbReference type="InterPro" id="IPR003661">
    <property type="entry name" value="HisK_dim/P_dom"/>
</dbReference>
<dbReference type="Pfam" id="PF00512">
    <property type="entry name" value="HisKA"/>
    <property type="match status" value="1"/>
</dbReference>
<feature type="domain" description="HAMP" evidence="13">
    <location>
        <begin position="192"/>
        <end position="244"/>
    </location>
</feature>
<dbReference type="GO" id="GO:0000155">
    <property type="term" value="F:phosphorelay sensor kinase activity"/>
    <property type="evidence" value="ECO:0007669"/>
    <property type="project" value="InterPro"/>
</dbReference>
<feature type="domain" description="Histidine kinase" evidence="12">
    <location>
        <begin position="259"/>
        <end position="473"/>
    </location>
</feature>
<dbReference type="CDD" id="cd00082">
    <property type="entry name" value="HisKA"/>
    <property type="match status" value="1"/>
</dbReference>
<keyword evidence="5" id="KW-0808">Transferase</keyword>
<evidence type="ECO:0000256" key="6">
    <source>
        <dbReference type="ARBA" id="ARBA00022692"/>
    </source>
</evidence>